<dbReference type="OrthoDB" id="423604at2759"/>
<dbReference type="InterPro" id="IPR025258">
    <property type="entry name" value="RH_dom"/>
</dbReference>
<evidence type="ECO:0000313" key="8">
    <source>
        <dbReference type="EMBL" id="OLP76753.1"/>
    </source>
</evidence>
<keyword evidence="5" id="KW-0175">Coiled coil</keyword>
<sequence>MPTNGTLLSSSWLVCGDMKLRPEPCLLAGCRRFRGANLAVDDFLFLLVVPEFTGSFNNDLDFVAHLCVSHSVASFARQLFEDERRVSHFYCDCAIMRDEELHLAFVSSLMALEPVNFHPDSPYLAQQCLRASLDNLRLQPVLWLQQGSGKLEDHVPAARPDKVLPKTDLGALRSKGSLSSVLAGFLAGKRQVDPSLEEGPAKLTEKVVEKKDDGSLAAESAGAADAAQAADGPDAANMVQDSTAEKLEEAALALNETEELLRQMEFEAQETRSRPDLDPEEPTKALLSEALTSCFNVLDLEDMATECPVDDEGPFDAHAVEGSDIQHACEGAGLLKEPQHSVLGGSAADLGAELADAFGLNASMPREDVPEVAIGLRDLVHAGSRARQGDAQRSYLERRSVPEIGSPPMQASPSSSSRLRAVTATLPLDEHSASAGEADEADDAIAALEGLWRDSRQDTARRLMRASISVASASKLARSDARSRGASDAKSESGASHPGSSRAAHLESPFSGDGSGSDSESSSQRSVSTPSLLALQGEPSTLFPSHGVHLEWKLKMHTRLPKEVQVSRQRGLCPGCRGRLPAISLFQGPRYCHYLGYYFCTDCHHGDIRVIPARVAQRWDFEPKKVCRAVAKYLDLQVNQPLVPITSIRQTKVSSQKILTEIHNCRQQLSRIKDIVAEQGCEFGVQMHSFVAQLDAHIARGHEYYAMQDLIRIHLEGWSCPLYTKVALLCAPTISTLAPNALAVRGPVPFVVPELRFTSSRLRSFTHASGVARCFIRLAFDGQTRSARSVWKPHPFGESLLLQQFKLDDALCSAEDVGDAKLRSGTRFEAQWQAEPGAFFESHDVGEMFAVNENHHNGVAYLRCIHSETSSNLATFRGGENEIWEEVAATHLWVDLLSSARRELMDDSPNAGLASTA</sequence>
<accession>A0A1Q9C1F5</accession>
<dbReference type="PANTHER" id="PTHR12326:SF3">
    <property type="entry name" value="DIFFERENTIALLY EXPRESSED IN FDCP 8 HOMOLOG"/>
    <property type="match status" value="1"/>
</dbReference>
<dbReference type="InterPro" id="IPR051366">
    <property type="entry name" value="DEF8"/>
</dbReference>
<feature type="compositionally biased region" description="Basic and acidic residues" evidence="6">
    <location>
        <begin position="477"/>
        <end position="491"/>
    </location>
</feature>
<dbReference type="SUPFAM" id="SSF140741">
    <property type="entry name" value="RUN domain-like"/>
    <property type="match status" value="1"/>
</dbReference>
<keyword evidence="3" id="KW-0863">Zinc-finger</keyword>
<keyword evidence="2" id="KW-0677">Repeat</keyword>
<comment type="caution">
    <text evidence="8">The sequence shown here is derived from an EMBL/GenBank/DDBJ whole genome shotgun (WGS) entry which is preliminary data.</text>
</comment>
<protein>
    <submittedName>
        <fullName evidence="8">Differentially expressed in FDCP 8</fullName>
    </submittedName>
</protein>
<evidence type="ECO:0000256" key="3">
    <source>
        <dbReference type="ARBA" id="ARBA00022771"/>
    </source>
</evidence>
<dbReference type="SMART" id="SM01175">
    <property type="entry name" value="DUF4206"/>
    <property type="match status" value="1"/>
</dbReference>
<dbReference type="InterPro" id="IPR037213">
    <property type="entry name" value="Run_dom_sf"/>
</dbReference>
<dbReference type="EMBL" id="LSRX01001933">
    <property type="protein sequence ID" value="OLP76753.1"/>
    <property type="molecule type" value="Genomic_DNA"/>
</dbReference>
<keyword evidence="1" id="KW-0479">Metal-binding</keyword>
<evidence type="ECO:0000256" key="6">
    <source>
        <dbReference type="SAM" id="MobiDB-lite"/>
    </source>
</evidence>
<feature type="compositionally biased region" description="Basic and acidic residues" evidence="6">
    <location>
        <begin position="387"/>
        <end position="401"/>
    </location>
</feature>
<name>A0A1Q9C1F5_SYMMI</name>
<evidence type="ECO:0000313" key="9">
    <source>
        <dbReference type="Proteomes" id="UP000186817"/>
    </source>
</evidence>
<feature type="domain" description="Rubicon Homology" evidence="7">
    <location>
        <begin position="590"/>
        <end position="789"/>
    </location>
</feature>
<keyword evidence="9" id="KW-1185">Reference proteome</keyword>
<reference evidence="8 9" key="1">
    <citation type="submission" date="2016-02" db="EMBL/GenBank/DDBJ databases">
        <title>Genome analysis of coral dinoflagellate symbionts highlights evolutionary adaptations to a symbiotic lifestyle.</title>
        <authorList>
            <person name="Aranda M."/>
            <person name="Li Y."/>
            <person name="Liew Y.J."/>
            <person name="Baumgarten S."/>
            <person name="Simakov O."/>
            <person name="Wilson M."/>
            <person name="Piel J."/>
            <person name="Ashoor H."/>
            <person name="Bougouffa S."/>
            <person name="Bajic V.B."/>
            <person name="Ryu T."/>
            <person name="Ravasi T."/>
            <person name="Bayer T."/>
            <person name="Micklem G."/>
            <person name="Kim H."/>
            <person name="Bhak J."/>
            <person name="Lajeunesse T.C."/>
            <person name="Voolstra C.R."/>
        </authorList>
    </citation>
    <scope>NUCLEOTIDE SEQUENCE [LARGE SCALE GENOMIC DNA]</scope>
    <source>
        <strain evidence="8 9">CCMP2467</strain>
    </source>
</reference>
<feature type="region of interest" description="Disordered" evidence="6">
    <location>
        <begin position="385"/>
        <end position="420"/>
    </location>
</feature>
<dbReference type="OMA" id="CHRCHAN"/>
<organism evidence="8 9">
    <name type="scientific">Symbiodinium microadriaticum</name>
    <name type="common">Dinoflagellate</name>
    <name type="synonym">Zooxanthella microadriatica</name>
    <dbReference type="NCBI Taxonomy" id="2951"/>
    <lineage>
        <taxon>Eukaryota</taxon>
        <taxon>Sar</taxon>
        <taxon>Alveolata</taxon>
        <taxon>Dinophyceae</taxon>
        <taxon>Suessiales</taxon>
        <taxon>Symbiodiniaceae</taxon>
        <taxon>Symbiodinium</taxon>
    </lineage>
</organism>
<feature type="compositionally biased region" description="Low complexity" evidence="6">
    <location>
        <begin position="508"/>
        <end position="531"/>
    </location>
</feature>
<feature type="region of interest" description="Disordered" evidence="6">
    <location>
        <begin position="474"/>
        <end position="531"/>
    </location>
</feature>
<keyword evidence="4" id="KW-0862">Zinc</keyword>
<feature type="compositionally biased region" description="Low complexity" evidence="6">
    <location>
        <begin position="406"/>
        <end position="417"/>
    </location>
</feature>
<evidence type="ECO:0000256" key="2">
    <source>
        <dbReference type="ARBA" id="ARBA00022737"/>
    </source>
</evidence>
<dbReference type="PANTHER" id="PTHR12326">
    <property type="entry name" value="PLECKSTRIN HOMOLOGY DOMAIN CONTAINING PROTEIN"/>
    <property type="match status" value="1"/>
</dbReference>
<dbReference type="Pfam" id="PF13901">
    <property type="entry name" value="RH_dom"/>
    <property type="match status" value="1"/>
</dbReference>
<evidence type="ECO:0000256" key="4">
    <source>
        <dbReference type="ARBA" id="ARBA00022833"/>
    </source>
</evidence>
<dbReference type="Proteomes" id="UP000186817">
    <property type="component" value="Unassembled WGS sequence"/>
</dbReference>
<evidence type="ECO:0000256" key="1">
    <source>
        <dbReference type="ARBA" id="ARBA00022723"/>
    </source>
</evidence>
<feature type="coiled-coil region" evidence="5">
    <location>
        <begin position="244"/>
        <end position="274"/>
    </location>
</feature>
<gene>
    <name evidence="8" type="primary">Def8</name>
    <name evidence="8" type="ORF">AK812_SmicGene43271</name>
</gene>
<feature type="region of interest" description="Disordered" evidence="6">
    <location>
        <begin position="213"/>
        <end position="235"/>
    </location>
</feature>
<feature type="compositionally biased region" description="Low complexity" evidence="6">
    <location>
        <begin position="215"/>
        <end position="235"/>
    </location>
</feature>
<dbReference type="GO" id="GO:0008270">
    <property type="term" value="F:zinc ion binding"/>
    <property type="evidence" value="ECO:0007669"/>
    <property type="project" value="UniProtKB-KW"/>
</dbReference>
<evidence type="ECO:0000259" key="7">
    <source>
        <dbReference type="SMART" id="SM01175"/>
    </source>
</evidence>
<proteinExistence type="predicted"/>
<evidence type="ECO:0000256" key="5">
    <source>
        <dbReference type="SAM" id="Coils"/>
    </source>
</evidence>
<dbReference type="AlphaFoldDB" id="A0A1Q9C1F5"/>